<evidence type="ECO:0000313" key="2">
    <source>
        <dbReference type="Proteomes" id="UP000740926"/>
    </source>
</evidence>
<keyword evidence="2" id="KW-1185">Reference proteome</keyword>
<dbReference type="AlphaFoldDB" id="A0A9P6YRZ6"/>
<gene>
    <name evidence="1" type="ORF">G6F50_011937</name>
</gene>
<proteinExistence type="predicted"/>
<evidence type="ECO:0000313" key="1">
    <source>
        <dbReference type="EMBL" id="KAG1563509.1"/>
    </source>
</evidence>
<sequence>MDNNQIVARITTSTPARAVIRELFPSSGQADATIRFGWYIKVSQDLLSMPVSTTVHFNTCPPHSSHWCCRPVPYKQIPVASIFPGELRRSWHPVLTGSRRLLCPPYRMAPGLCLSISPWKEF</sequence>
<name>A0A9P6YRZ6_9FUNG</name>
<protein>
    <submittedName>
        <fullName evidence="1">Uncharacterized protein</fullName>
    </submittedName>
</protein>
<reference evidence="1 2" key="1">
    <citation type="journal article" date="2020" name="Microb. Genom.">
        <title>Genetic diversity of clinical and environmental Mucorales isolates obtained from an investigation of mucormycosis cases among solid organ transplant recipients.</title>
        <authorList>
            <person name="Nguyen M.H."/>
            <person name="Kaul D."/>
            <person name="Muto C."/>
            <person name="Cheng S.J."/>
            <person name="Richter R.A."/>
            <person name="Bruno V.M."/>
            <person name="Liu G."/>
            <person name="Beyhan S."/>
            <person name="Sundermann A.J."/>
            <person name="Mounaud S."/>
            <person name="Pasculle A.W."/>
            <person name="Nierman W.C."/>
            <person name="Driscoll E."/>
            <person name="Cumbie R."/>
            <person name="Clancy C.J."/>
            <person name="Dupont C.L."/>
        </authorList>
    </citation>
    <scope>NUCLEOTIDE SEQUENCE [LARGE SCALE GENOMIC DNA]</scope>
    <source>
        <strain evidence="1 2">GL24</strain>
    </source>
</reference>
<accession>A0A9P6YRZ6</accession>
<organism evidence="1 2">
    <name type="scientific">Rhizopus delemar</name>
    <dbReference type="NCBI Taxonomy" id="936053"/>
    <lineage>
        <taxon>Eukaryota</taxon>
        <taxon>Fungi</taxon>
        <taxon>Fungi incertae sedis</taxon>
        <taxon>Mucoromycota</taxon>
        <taxon>Mucoromycotina</taxon>
        <taxon>Mucoromycetes</taxon>
        <taxon>Mucorales</taxon>
        <taxon>Mucorineae</taxon>
        <taxon>Rhizopodaceae</taxon>
        <taxon>Rhizopus</taxon>
    </lineage>
</organism>
<dbReference type="EMBL" id="JAANIU010003333">
    <property type="protein sequence ID" value="KAG1563509.1"/>
    <property type="molecule type" value="Genomic_DNA"/>
</dbReference>
<comment type="caution">
    <text evidence="1">The sequence shown here is derived from an EMBL/GenBank/DDBJ whole genome shotgun (WGS) entry which is preliminary data.</text>
</comment>
<dbReference type="Proteomes" id="UP000740926">
    <property type="component" value="Unassembled WGS sequence"/>
</dbReference>